<feature type="transmembrane region" description="Helical" evidence="11">
    <location>
        <begin position="62"/>
        <end position="81"/>
    </location>
</feature>
<dbReference type="EMBL" id="JACHIR010000002">
    <property type="protein sequence ID" value="MBB5896972.1"/>
    <property type="molecule type" value="Genomic_DNA"/>
</dbReference>
<keyword evidence="6 11" id="KW-0812">Transmembrane</keyword>
<reference evidence="12 13" key="1">
    <citation type="submission" date="2020-08" db="EMBL/GenBank/DDBJ databases">
        <title>Sequencing the genomes of 1000 actinobacteria strains.</title>
        <authorList>
            <person name="Klenk H.-P."/>
        </authorList>
    </citation>
    <scope>NUCLEOTIDE SEQUENCE [LARGE SCALE GENOMIC DNA]</scope>
    <source>
        <strain evidence="12 13">DSM 43851</strain>
    </source>
</reference>
<proteinExistence type="predicted"/>
<dbReference type="InterPro" id="IPR001851">
    <property type="entry name" value="ABC_transp_permease"/>
</dbReference>
<dbReference type="PANTHER" id="PTHR32196:SF32">
    <property type="entry name" value="XYLOSE TRANSPORT SYSTEM PERMEASE PROTEIN XYLH"/>
    <property type="match status" value="1"/>
</dbReference>
<evidence type="ECO:0000313" key="13">
    <source>
        <dbReference type="Proteomes" id="UP000585638"/>
    </source>
</evidence>
<dbReference type="NCBIfam" id="NF040906">
    <property type="entry name" value="GguB"/>
    <property type="match status" value="1"/>
</dbReference>
<feature type="transmembrane region" description="Helical" evidence="11">
    <location>
        <begin position="332"/>
        <end position="349"/>
    </location>
</feature>
<comment type="subcellular location">
    <subcellularLocation>
        <location evidence="1">Cell membrane</location>
        <topology evidence="1">Multi-pass membrane protein</topology>
    </subcellularLocation>
</comment>
<dbReference type="Pfam" id="PF02653">
    <property type="entry name" value="BPD_transp_2"/>
    <property type="match status" value="1"/>
</dbReference>
<keyword evidence="3" id="KW-1003">Cell membrane</keyword>
<dbReference type="Proteomes" id="UP000585638">
    <property type="component" value="Unassembled WGS sequence"/>
</dbReference>
<dbReference type="GO" id="GO:0005886">
    <property type="term" value="C:plasma membrane"/>
    <property type="evidence" value="ECO:0007669"/>
    <property type="project" value="UniProtKB-SubCell"/>
</dbReference>
<keyword evidence="8 11" id="KW-0472">Membrane</keyword>
<keyword evidence="13" id="KW-1185">Reference proteome</keyword>
<keyword evidence="4" id="KW-0997">Cell inner membrane</keyword>
<evidence type="ECO:0000256" key="10">
    <source>
        <dbReference type="ARBA" id="ARBA00035686"/>
    </source>
</evidence>
<feature type="transmembrane region" description="Helical" evidence="11">
    <location>
        <begin position="228"/>
        <end position="247"/>
    </location>
</feature>
<evidence type="ECO:0000256" key="8">
    <source>
        <dbReference type="ARBA" id="ARBA00023136"/>
    </source>
</evidence>
<feature type="transmembrane region" description="Helical" evidence="11">
    <location>
        <begin position="300"/>
        <end position="320"/>
    </location>
</feature>
<feature type="transmembrane region" description="Helical" evidence="11">
    <location>
        <begin position="101"/>
        <end position="121"/>
    </location>
</feature>
<organism evidence="12 13">
    <name type="scientific">Kutzneria kofuensis</name>
    <dbReference type="NCBI Taxonomy" id="103725"/>
    <lineage>
        <taxon>Bacteria</taxon>
        <taxon>Bacillati</taxon>
        <taxon>Actinomycetota</taxon>
        <taxon>Actinomycetes</taxon>
        <taxon>Pseudonocardiales</taxon>
        <taxon>Pseudonocardiaceae</taxon>
        <taxon>Kutzneria</taxon>
    </lineage>
</organism>
<keyword evidence="2" id="KW-0813">Transport</keyword>
<evidence type="ECO:0000256" key="5">
    <source>
        <dbReference type="ARBA" id="ARBA00022597"/>
    </source>
</evidence>
<feature type="transmembrane region" description="Helical" evidence="11">
    <location>
        <begin position="253"/>
        <end position="270"/>
    </location>
</feature>
<dbReference type="RefSeq" id="WP_184869450.1">
    <property type="nucleotide sequence ID" value="NZ_BAAAWY010000095.1"/>
</dbReference>
<evidence type="ECO:0000256" key="1">
    <source>
        <dbReference type="ARBA" id="ARBA00004651"/>
    </source>
</evidence>
<sequence>MSSTVEAERISGKIDRAPRRFSFNPRQSGIYVAFVLIVVLFTVLTGGTMLQPENISNIIVQNSYVLILAIGMILIIIAGHIDLSAGSVVAVTGAVSAVLMVNLHVPWLLALLITLVVGAVIGAWQGYWIAYFGIPAFIVTLAGMLVFRALTLTVLGNQGIGPFPDPIRTLSNGFTDGYLGNIGLGPLGGADLVSLLVGVLVVAGIALSQWRARRGRLQYRQEVDPLPVFLLKIGGAGVVVLAVVVQLARFKNIPWVLVLLAALVLFYSLLTTRAVFGRRIYAIGGNLQAATLSGVKVKSVVFWIFVNMGVLSALAGVIFAGRLNQAGPTAGTSFELDAIAAAFIGGAAVQGGVGKVVGAITGGLIMAVINNGMSLIGAPSEQVMLVKGLVLLAAVAYDIWTKRQR</sequence>
<keyword evidence="7 11" id="KW-1133">Transmembrane helix</keyword>
<feature type="transmembrane region" description="Helical" evidence="11">
    <location>
        <begin position="30"/>
        <end position="50"/>
    </location>
</feature>
<evidence type="ECO:0000256" key="9">
    <source>
        <dbReference type="ARBA" id="ARBA00035611"/>
    </source>
</evidence>
<keyword evidence="5 12" id="KW-0762">Sugar transport</keyword>
<dbReference type="AlphaFoldDB" id="A0A7W9KQP5"/>
<name>A0A7W9KQP5_9PSEU</name>
<dbReference type="CDD" id="cd06579">
    <property type="entry name" value="TM_PBP1_transp_AraH_like"/>
    <property type="match status" value="1"/>
</dbReference>
<comment type="function">
    <text evidence="9">Part of the binding-protein-dependent transport system for D-xylose. Probably responsible for the translocation of the substrate across the membrane.</text>
</comment>
<evidence type="ECO:0000256" key="6">
    <source>
        <dbReference type="ARBA" id="ARBA00022692"/>
    </source>
</evidence>
<dbReference type="GO" id="GO:0022857">
    <property type="term" value="F:transmembrane transporter activity"/>
    <property type="evidence" value="ECO:0007669"/>
    <property type="project" value="InterPro"/>
</dbReference>
<accession>A0A7W9KQP5</accession>
<evidence type="ECO:0000256" key="2">
    <source>
        <dbReference type="ARBA" id="ARBA00022448"/>
    </source>
</evidence>
<evidence type="ECO:0000256" key="11">
    <source>
        <dbReference type="SAM" id="Phobius"/>
    </source>
</evidence>
<evidence type="ECO:0000256" key="3">
    <source>
        <dbReference type="ARBA" id="ARBA00022475"/>
    </source>
</evidence>
<protein>
    <recommendedName>
        <fullName evidence="10">Xylose transport system permease protein XylH</fullName>
    </recommendedName>
</protein>
<evidence type="ECO:0000313" key="12">
    <source>
        <dbReference type="EMBL" id="MBB5896972.1"/>
    </source>
</evidence>
<evidence type="ECO:0000256" key="7">
    <source>
        <dbReference type="ARBA" id="ARBA00022989"/>
    </source>
</evidence>
<gene>
    <name evidence="12" type="ORF">BJ998_008231</name>
</gene>
<feature type="transmembrane region" description="Helical" evidence="11">
    <location>
        <begin position="187"/>
        <end position="207"/>
    </location>
</feature>
<feature type="transmembrane region" description="Helical" evidence="11">
    <location>
        <begin position="128"/>
        <end position="147"/>
    </location>
</feature>
<dbReference type="PANTHER" id="PTHR32196">
    <property type="entry name" value="ABC TRANSPORTER PERMEASE PROTEIN YPHD-RELATED-RELATED"/>
    <property type="match status" value="1"/>
</dbReference>
<comment type="caution">
    <text evidence="12">The sequence shown here is derived from an EMBL/GenBank/DDBJ whole genome shotgun (WGS) entry which is preliminary data.</text>
</comment>
<evidence type="ECO:0000256" key="4">
    <source>
        <dbReference type="ARBA" id="ARBA00022519"/>
    </source>
</evidence>